<dbReference type="Proteomes" id="UP000199103">
    <property type="component" value="Chromosome I"/>
</dbReference>
<evidence type="ECO:0000256" key="1">
    <source>
        <dbReference type="SAM" id="Phobius"/>
    </source>
</evidence>
<keyword evidence="3" id="KW-0347">Helicase</keyword>
<sequence length="125" mass="13065">MISRVPLRGRERGSGTILLMTVVIFMLVLAAGFGVVGRYIVANHQARAAADLAALAGARAYGTGADGCLAAAANAIKNRHKLVHCDIVGDPTDFVITTKISQPVPIKMPGLRKTLVVQAHAGPVR</sequence>
<dbReference type="InterPro" id="IPR021202">
    <property type="entry name" value="Rv3654c-like"/>
</dbReference>
<dbReference type="STRING" id="630515.SAMN04489812_2177"/>
<name>A0A1H1SXE3_9ACTN</name>
<dbReference type="EMBL" id="LT629772">
    <property type="protein sequence ID" value="SDS52707.1"/>
    <property type="molecule type" value="Genomic_DNA"/>
</dbReference>
<evidence type="ECO:0000313" key="3">
    <source>
        <dbReference type="EMBL" id="SDS52707.1"/>
    </source>
</evidence>
<dbReference type="GO" id="GO:0004386">
    <property type="term" value="F:helicase activity"/>
    <property type="evidence" value="ECO:0007669"/>
    <property type="project" value="UniProtKB-KW"/>
</dbReference>
<keyword evidence="4" id="KW-1185">Reference proteome</keyword>
<accession>A0A1H1SXE3</accession>
<keyword evidence="1" id="KW-0472">Membrane</keyword>
<proteinExistence type="predicted"/>
<dbReference type="Pfam" id="PF13400">
    <property type="entry name" value="Tad"/>
    <property type="match status" value="1"/>
</dbReference>
<keyword evidence="3" id="KW-0547">Nucleotide-binding</keyword>
<keyword evidence="1" id="KW-0812">Transmembrane</keyword>
<dbReference type="RefSeq" id="WP_091524288.1">
    <property type="nucleotide sequence ID" value="NZ_LT629772.1"/>
</dbReference>
<dbReference type="InterPro" id="IPR028087">
    <property type="entry name" value="Tad_N"/>
</dbReference>
<feature type="domain" description="Putative Flp pilus-assembly TadG-like N-terminal" evidence="2">
    <location>
        <begin position="15"/>
        <end position="60"/>
    </location>
</feature>
<protein>
    <submittedName>
        <fullName evidence="3">Helicase/secretion neighborhood TadE-like protein</fullName>
    </submittedName>
</protein>
<keyword evidence="1" id="KW-1133">Transmembrane helix</keyword>
<gene>
    <name evidence="3" type="ORF">SAMN04489812_2177</name>
</gene>
<keyword evidence="3" id="KW-0378">Hydrolase</keyword>
<keyword evidence="3" id="KW-0067">ATP-binding</keyword>
<organism evidence="3 4">
    <name type="scientific">Microlunatus soli</name>
    <dbReference type="NCBI Taxonomy" id="630515"/>
    <lineage>
        <taxon>Bacteria</taxon>
        <taxon>Bacillati</taxon>
        <taxon>Actinomycetota</taxon>
        <taxon>Actinomycetes</taxon>
        <taxon>Propionibacteriales</taxon>
        <taxon>Propionibacteriaceae</taxon>
        <taxon>Microlunatus</taxon>
    </lineage>
</organism>
<feature type="transmembrane region" description="Helical" evidence="1">
    <location>
        <begin position="17"/>
        <end position="41"/>
    </location>
</feature>
<reference evidence="3 4" key="1">
    <citation type="submission" date="2016-10" db="EMBL/GenBank/DDBJ databases">
        <authorList>
            <person name="de Groot N.N."/>
        </authorList>
    </citation>
    <scope>NUCLEOTIDE SEQUENCE [LARGE SCALE GENOMIC DNA]</scope>
    <source>
        <strain evidence="3 4">DSM 21800</strain>
    </source>
</reference>
<dbReference type="AlphaFoldDB" id="A0A1H1SXE3"/>
<evidence type="ECO:0000259" key="2">
    <source>
        <dbReference type="Pfam" id="PF13400"/>
    </source>
</evidence>
<dbReference type="OrthoDB" id="9869557at2"/>
<dbReference type="NCBIfam" id="TIGR03816">
    <property type="entry name" value="tadE_like_DECH"/>
    <property type="match status" value="1"/>
</dbReference>
<evidence type="ECO:0000313" key="4">
    <source>
        <dbReference type="Proteomes" id="UP000199103"/>
    </source>
</evidence>